<name>A0AAV2RKW3_MEGNR</name>
<dbReference type="PANTHER" id="PTHR11324">
    <property type="entry name" value="IL16-RELATED"/>
    <property type="match status" value="1"/>
</dbReference>
<dbReference type="CDD" id="cd06759">
    <property type="entry name" value="PDZ3_PDZD2-PDZ1_hPro-IL-16-like"/>
    <property type="match status" value="1"/>
</dbReference>
<dbReference type="EMBL" id="CAXKWB010023314">
    <property type="protein sequence ID" value="CAL4125012.1"/>
    <property type="molecule type" value="Genomic_DNA"/>
</dbReference>
<accession>A0AAV2RKW3</accession>
<protein>
    <recommendedName>
        <fullName evidence="2">PDZ domain-containing protein</fullName>
    </recommendedName>
</protein>
<dbReference type="InterPro" id="IPR001478">
    <property type="entry name" value="PDZ"/>
</dbReference>
<dbReference type="PANTHER" id="PTHR11324:SF16">
    <property type="entry name" value="PDZ DOMAIN-CONTAINING PROTEIN 2"/>
    <property type="match status" value="1"/>
</dbReference>
<dbReference type="SUPFAM" id="SSF50156">
    <property type="entry name" value="PDZ domain-like"/>
    <property type="match status" value="2"/>
</dbReference>
<dbReference type="InterPro" id="IPR036034">
    <property type="entry name" value="PDZ_sf"/>
</dbReference>
<comment type="caution">
    <text evidence="3">The sequence shown here is derived from an EMBL/GenBank/DDBJ whole genome shotgun (WGS) entry which is preliminary data.</text>
</comment>
<dbReference type="Proteomes" id="UP001497623">
    <property type="component" value="Unassembled WGS sequence"/>
</dbReference>
<feature type="compositionally biased region" description="Basic and acidic residues" evidence="1">
    <location>
        <begin position="151"/>
        <end position="160"/>
    </location>
</feature>
<dbReference type="SMART" id="SM00228">
    <property type="entry name" value="PDZ"/>
    <property type="match status" value="2"/>
</dbReference>
<dbReference type="Pfam" id="PF00595">
    <property type="entry name" value="PDZ"/>
    <property type="match status" value="2"/>
</dbReference>
<feature type="domain" description="PDZ" evidence="2">
    <location>
        <begin position="963"/>
        <end position="1037"/>
    </location>
</feature>
<feature type="region of interest" description="Disordered" evidence="1">
    <location>
        <begin position="116"/>
        <end position="160"/>
    </location>
</feature>
<dbReference type="AlphaFoldDB" id="A0AAV2RKW3"/>
<feature type="region of interest" description="Disordered" evidence="1">
    <location>
        <begin position="1052"/>
        <end position="1071"/>
    </location>
</feature>
<evidence type="ECO:0000256" key="1">
    <source>
        <dbReference type="SAM" id="MobiDB-lite"/>
    </source>
</evidence>
<proteinExistence type="predicted"/>
<feature type="region of interest" description="Disordered" evidence="1">
    <location>
        <begin position="937"/>
        <end position="957"/>
    </location>
</feature>
<feature type="compositionally biased region" description="Polar residues" evidence="1">
    <location>
        <begin position="116"/>
        <end position="131"/>
    </location>
</feature>
<feature type="region of interest" description="Disordered" evidence="1">
    <location>
        <begin position="901"/>
        <end position="920"/>
    </location>
</feature>
<feature type="region of interest" description="Disordered" evidence="1">
    <location>
        <begin position="1"/>
        <end position="82"/>
    </location>
</feature>
<feature type="compositionally biased region" description="Polar residues" evidence="1">
    <location>
        <begin position="937"/>
        <end position="950"/>
    </location>
</feature>
<feature type="domain" description="PDZ" evidence="2">
    <location>
        <begin position="564"/>
        <end position="650"/>
    </location>
</feature>
<dbReference type="PROSITE" id="PS50106">
    <property type="entry name" value="PDZ"/>
    <property type="match status" value="2"/>
</dbReference>
<evidence type="ECO:0000313" key="3">
    <source>
        <dbReference type="EMBL" id="CAL4125012.1"/>
    </source>
</evidence>
<sequence length="1071" mass="119275">MRLFKRRHSDGGHGLQYHPVTPQRKNGPPTIAASPTGSLPRGSGKTPPGQQMTPILHRGVPTHDNTQLQTTPTTKKKAGLATWGRRMSKKFEALTRTPSKERLHLHSFTRTSSIRSEGTITPTTPHKTSAQHIRRSLGGGSVPGTPSAHNKSAERNSDEIQRSLYRSCSASQISTYIAADDPAAELDLTPPNRIPISQSPNSKSYLPTKTVSCEHIPSLSNPEQVRSSFPHAYVRSKPTTVQTKINISMTPPSTPCKAEDTATENMNIDTKLGNQNRVTITKLGNTVCDEYSRELIRAKLRAVSEENCSFSPTRHAAFPLQFTTTQPSFLQSRRRSFSTTAIAEACVINSSNKSIGLSLHTPSMLVQNGDNRKVTAHPTYICSNESGYESDGTIHRQESPRALLKKVDSDADSGVIMESHSETNSESGSITGHETQALETFSRLEIDPCKGSLMNVENEDYTDISEVLKYSKKFSSIRKNLTDEEKLVPDLIPKQYQTNPEEQSNSREMFLASQLERRTTSFSHLRNHLSVFREPTSNIFSESTGPLSLPSSMPRTQVPRKFRLMRLVKDTSGELGIYITARRNARGDTTGYVIAHIENGGLTDRDGRFNVGDEIINVNGRRLRGVTLEEARNILRTTPKEVDIVIARDADNYKHKYEPNPDARLQDIKAKEEQEAARRLSEACAELYSDRSRLTGCDSVLANPRESLRPKYPHLERNKNYVNTFPKNINSYIAYDDDYDDYSTLPQLDIGLQQFPYLESYLPGYDPTRARVSVSSPGGVTVAVVDSPSSLPHTVNSDLVSTSNANKKSLQDRDFTDTYKSSIDQSSRYNKGDMRYSSIYEKRSIPKVRCSSVSDVRQCGDILLDNDIYQSRLVHIEPEKRYSHIPMSSIKSIQRKILIDSPEKPNLRSRQEERFSSPPTLTSAQAFIHSRNIAASQSSLVDDPRQSSTMPRRPKSLSMQVRTVMFEKGCGRKSLGFSIVGGRDSPKGCMGIFVKTIFPNGQAAEEGKLKEGDEILSVNGSSLNFLSHAEAITVFKSIRAGKVIMQISRRTQNGSQRSIKSKSCDDLDQMD</sequence>
<keyword evidence="4" id="KW-1185">Reference proteome</keyword>
<reference evidence="3 4" key="1">
    <citation type="submission" date="2024-05" db="EMBL/GenBank/DDBJ databases">
        <authorList>
            <person name="Wallberg A."/>
        </authorList>
    </citation>
    <scope>NUCLEOTIDE SEQUENCE [LARGE SCALE GENOMIC DNA]</scope>
</reference>
<evidence type="ECO:0000259" key="2">
    <source>
        <dbReference type="PROSITE" id="PS50106"/>
    </source>
</evidence>
<gene>
    <name evidence="3" type="ORF">MNOR_LOCUS24943</name>
</gene>
<feature type="compositionally biased region" description="Basic and acidic residues" evidence="1">
    <location>
        <begin position="901"/>
        <end position="915"/>
    </location>
</feature>
<organism evidence="3 4">
    <name type="scientific">Meganyctiphanes norvegica</name>
    <name type="common">Northern krill</name>
    <name type="synonym">Thysanopoda norvegica</name>
    <dbReference type="NCBI Taxonomy" id="48144"/>
    <lineage>
        <taxon>Eukaryota</taxon>
        <taxon>Metazoa</taxon>
        <taxon>Ecdysozoa</taxon>
        <taxon>Arthropoda</taxon>
        <taxon>Crustacea</taxon>
        <taxon>Multicrustacea</taxon>
        <taxon>Malacostraca</taxon>
        <taxon>Eumalacostraca</taxon>
        <taxon>Eucarida</taxon>
        <taxon>Euphausiacea</taxon>
        <taxon>Euphausiidae</taxon>
        <taxon>Meganyctiphanes</taxon>
    </lineage>
</organism>
<evidence type="ECO:0000313" key="4">
    <source>
        <dbReference type="Proteomes" id="UP001497623"/>
    </source>
</evidence>
<dbReference type="Gene3D" id="2.30.42.10">
    <property type="match status" value="2"/>
</dbReference>